<keyword evidence="2" id="KW-1185">Reference proteome</keyword>
<protein>
    <submittedName>
        <fullName evidence="1">Uncharacterized protein</fullName>
    </submittedName>
</protein>
<evidence type="ECO:0000313" key="1">
    <source>
        <dbReference type="EMBL" id="EHK17290.1"/>
    </source>
</evidence>
<reference evidence="1 2" key="1">
    <citation type="journal article" date="2011" name="Genome Biol.">
        <title>Comparative genome sequence analysis underscores mycoparasitism as the ancestral life style of Trichoderma.</title>
        <authorList>
            <person name="Kubicek C.P."/>
            <person name="Herrera-Estrella A."/>
            <person name="Seidl-Seiboth V."/>
            <person name="Martinez D.A."/>
            <person name="Druzhinina I.S."/>
            <person name="Thon M."/>
            <person name="Zeilinger S."/>
            <person name="Casas-Flores S."/>
            <person name="Horwitz B.A."/>
            <person name="Mukherjee P.K."/>
            <person name="Mukherjee M."/>
            <person name="Kredics L."/>
            <person name="Alcaraz L.D."/>
            <person name="Aerts A."/>
            <person name="Antal Z."/>
            <person name="Atanasova L."/>
            <person name="Cervantes-Badillo M.G."/>
            <person name="Challacombe J."/>
            <person name="Chertkov O."/>
            <person name="McCluskey K."/>
            <person name="Coulpier F."/>
            <person name="Deshpande N."/>
            <person name="von Doehren H."/>
            <person name="Ebbole D.J."/>
            <person name="Esquivel-Naranjo E.U."/>
            <person name="Fekete E."/>
            <person name="Flipphi M."/>
            <person name="Glaser F."/>
            <person name="Gomez-Rodriguez E.Y."/>
            <person name="Gruber S."/>
            <person name="Han C."/>
            <person name="Henrissat B."/>
            <person name="Hermosa R."/>
            <person name="Hernandez-Onate M."/>
            <person name="Karaffa L."/>
            <person name="Kosti I."/>
            <person name="Le Crom S."/>
            <person name="Lindquist E."/>
            <person name="Lucas S."/>
            <person name="Luebeck M."/>
            <person name="Luebeck P.S."/>
            <person name="Margeot A."/>
            <person name="Metz B."/>
            <person name="Misra M."/>
            <person name="Nevalainen H."/>
            <person name="Omann M."/>
            <person name="Packer N."/>
            <person name="Perrone G."/>
            <person name="Uresti-Rivera E.E."/>
            <person name="Salamov A."/>
            <person name="Schmoll M."/>
            <person name="Seiboth B."/>
            <person name="Shapiro H."/>
            <person name="Sukno S."/>
            <person name="Tamayo-Ramos J.A."/>
            <person name="Tisch D."/>
            <person name="Wiest A."/>
            <person name="Wilkinson H.H."/>
            <person name="Zhang M."/>
            <person name="Coutinho P.M."/>
            <person name="Kenerley C.M."/>
            <person name="Monte E."/>
            <person name="Baker S.E."/>
            <person name="Grigoriev I.V."/>
        </authorList>
    </citation>
    <scope>NUCLEOTIDE SEQUENCE [LARGE SCALE GENOMIC DNA]</scope>
    <source>
        <strain evidence="2">Gv29-8 / FGSC 10586</strain>
    </source>
</reference>
<proteinExistence type="predicted"/>
<organism evidence="1 2">
    <name type="scientific">Hypocrea virens (strain Gv29-8 / FGSC 10586)</name>
    <name type="common">Gliocladium virens</name>
    <name type="synonym">Trichoderma virens</name>
    <dbReference type="NCBI Taxonomy" id="413071"/>
    <lineage>
        <taxon>Eukaryota</taxon>
        <taxon>Fungi</taxon>
        <taxon>Dikarya</taxon>
        <taxon>Ascomycota</taxon>
        <taxon>Pezizomycotina</taxon>
        <taxon>Sordariomycetes</taxon>
        <taxon>Hypocreomycetidae</taxon>
        <taxon>Hypocreales</taxon>
        <taxon>Hypocreaceae</taxon>
        <taxon>Trichoderma</taxon>
    </lineage>
</organism>
<dbReference type="VEuPathDB" id="FungiDB:TRIVIDRAFT_66234"/>
<comment type="caution">
    <text evidence="1">The sequence shown here is derived from an EMBL/GenBank/DDBJ whole genome shotgun (WGS) entry which is preliminary data.</text>
</comment>
<sequence>MKWFGGSESLRRLSDSYPNGLLTQQTWSSIAQQLQPKRVKHWFEGPRVKAGGIRRSVLEGKQRVRKWVLHENEEGPISSVWYPTHWLAKVHVVTDGVVAMSSLASSKNSYGGLCIVKRHSLPTEEHKRRFMAIS</sequence>
<dbReference type="RefSeq" id="XP_013951485.1">
    <property type="nucleotide sequence ID" value="XM_014096010.1"/>
</dbReference>
<gene>
    <name evidence="1" type="ORF">TRIVIDRAFT_66234</name>
</gene>
<evidence type="ECO:0000313" key="2">
    <source>
        <dbReference type="Proteomes" id="UP000007115"/>
    </source>
</evidence>
<dbReference type="Proteomes" id="UP000007115">
    <property type="component" value="Unassembled WGS sequence"/>
</dbReference>
<dbReference type="AlphaFoldDB" id="G9N8I3"/>
<dbReference type="InParanoid" id="G9N8I3"/>
<name>G9N8I3_HYPVG</name>
<accession>G9N8I3</accession>
<dbReference type="EMBL" id="ABDF02000089">
    <property type="protein sequence ID" value="EHK17290.1"/>
    <property type="molecule type" value="Genomic_DNA"/>
</dbReference>
<dbReference type="HOGENOM" id="CLU_1896507_0_0_1"/>
<dbReference type="GeneID" id="25796812"/>